<dbReference type="InterPro" id="IPR052024">
    <property type="entry name" value="Methanogen_methyltrans"/>
</dbReference>
<dbReference type="PANTHER" id="PTHR47099">
    <property type="entry name" value="METHYLCOBAMIDE:COM METHYLTRANSFERASE MTBA"/>
    <property type="match status" value="1"/>
</dbReference>
<organism evidence="2">
    <name type="scientific">marine sediment metagenome</name>
    <dbReference type="NCBI Taxonomy" id="412755"/>
    <lineage>
        <taxon>unclassified sequences</taxon>
        <taxon>metagenomes</taxon>
        <taxon>ecological metagenomes</taxon>
    </lineage>
</organism>
<feature type="domain" description="Uroporphyrinogen decarboxylase (URO-D)" evidence="1">
    <location>
        <begin position="6"/>
        <end position="138"/>
    </location>
</feature>
<comment type="caution">
    <text evidence="2">The sequence shown here is derived from an EMBL/GenBank/DDBJ whole genome shotgun (WGS) entry which is preliminary data.</text>
</comment>
<protein>
    <recommendedName>
        <fullName evidence="1">Uroporphyrinogen decarboxylase (URO-D) domain-containing protein</fullName>
    </recommendedName>
</protein>
<accession>X1BZU6</accession>
<dbReference type="AlphaFoldDB" id="X1BZU6"/>
<dbReference type="PANTHER" id="PTHR47099:SF1">
    <property type="entry name" value="METHYLCOBAMIDE:COM METHYLTRANSFERASE MTBA"/>
    <property type="match status" value="1"/>
</dbReference>
<name>X1BZU6_9ZZZZ</name>
<dbReference type="InterPro" id="IPR038071">
    <property type="entry name" value="UROD/MetE-like_sf"/>
</dbReference>
<dbReference type="GO" id="GO:0004853">
    <property type="term" value="F:uroporphyrinogen decarboxylase activity"/>
    <property type="evidence" value="ECO:0007669"/>
    <property type="project" value="InterPro"/>
</dbReference>
<dbReference type="SUPFAM" id="SSF51726">
    <property type="entry name" value="UROD/MetE-like"/>
    <property type="match status" value="1"/>
</dbReference>
<evidence type="ECO:0000313" key="2">
    <source>
        <dbReference type="EMBL" id="GAG89743.1"/>
    </source>
</evidence>
<evidence type="ECO:0000259" key="1">
    <source>
        <dbReference type="Pfam" id="PF01208"/>
    </source>
</evidence>
<dbReference type="Gene3D" id="3.20.20.210">
    <property type="match status" value="1"/>
</dbReference>
<reference evidence="2" key="1">
    <citation type="journal article" date="2014" name="Front. Microbiol.">
        <title>High frequency of phylogenetically diverse reductive dehalogenase-homologous genes in deep subseafloor sedimentary metagenomes.</title>
        <authorList>
            <person name="Kawai M."/>
            <person name="Futagami T."/>
            <person name="Toyoda A."/>
            <person name="Takaki Y."/>
            <person name="Nishi S."/>
            <person name="Hori S."/>
            <person name="Arai W."/>
            <person name="Tsubouchi T."/>
            <person name="Morono Y."/>
            <person name="Uchiyama I."/>
            <person name="Ito T."/>
            <person name="Fujiyama A."/>
            <person name="Inagaki F."/>
            <person name="Takami H."/>
        </authorList>
    </citation>
    <scope>NUCLEOTIDE SEQUENCE</scope>
    <source>
        <strain evidence="2">Expedition CK06-06</strain>
    </source>
</reference>
<gene>
    <name evidence="2" type="ORF">S01H4_23023</name>
</gene>
<dbReference type="InterPro" id="IPR000257">
    <property type="entry name" value="Uroporphyrinogen_deCOase"/>
</dbReference>
<dbReference type="EMBL" id="BART01010629">
    <property type="protein sequence ID" value="GAG89743.1"/>
    <property type="molecule type" value="Genomic_DNA"/>
</dbReference>
<sequence>SNNNILVAGGEGPITAAGSTWGMENLMRNMIKNPDLVHKVLDISTDSIIDFLNAQMDQGVNMVALAEPSASCTCISPQFFQEFAVPYLRKIVKKVNSPAFMIHICGETFQIIKKLAKIPKMMSISVDKVNLEEAKKELGNILS</sequence>
<proteinExistence type="predicted"/>
<dbReference type="Pfam" id="PF01208">
    <property type="entry name" value="URO-D"/>
    <property type="match status" value="1"/>
</dbReference>
<feature type="non-terminal residue" evidence="2">
    <location>
        <position position="1"/>
    </location>
</feature>
<dbReference type="GO" id="GO:0006779">
    <property type="term" value="P:porphyrin-containing compound biosynthetic process"/>
    <property type="evidence" value="ECO:0007669"/>
    <property type="project" value="InterPro"/>
</dbReference>